<dbReference type="EMBL" id="MEYV01000011">
    <property type="protein sequence ID" value="OGD40146.1"/>
    <property type="molecule type" value="Genomic_DNA"/>
</dbReference>
<dbReference type="Proteomes" id="UP000177197">
    <property type="component" value="Unassembled WGS sequence"/>
</dbReference>
<name>A0A1F5CBC0_9BACT</name>
<evidence type="ECO:0000256" key="1">
    <source>
        <dbReference type="SAM" id="Phobius"/>
    </source>
</evidence>
<dbReference type="SUPFAM" id="SSF48317">
    <property type="entry name" value="Acid phosphatase/Vanadium-dependent haloperoxidase"/>
    <property type="match status" value="1"/>
</dbReference>
<dbReference type="Pfam" id="PF01569">
    <property type="entry name" value="PAP2"/>
    <property type="match status" value="1"/>
</dbReference>
<dbReference type="SMART" id="SM00014">
    <property type="entry name" value="acidPPc"/>
    <property type="match status" value="1"/>
</dbReference>
<protein>
    <recommendedName>
        <fullName evidence="2">Phosphatidic acid phosphatase type 2/haloperoxidase domain-containing protein</fullName>
    </recommendedName>
</protein>
<proteinExistence type="predicted"/>
<reference evidence="3 4" key="1">
    <citation type="journal article" date="2016" name="Nat. Commun.">
        <title>Thousands of microbial genomes shed light on interconnected biogeochemical processes in an aquifer system.</title>
        <authorList>
            <person name="Anantharaman K."/>
            <person name="Brown C.T."/>
            <person name="Hug L.A."/>
            <person name="Sharon I."/>
            <person name="Castelle C.J."/>
            <person name="Probst A.J."/>
            <person name="Thomas B.C."/>
            <person name="Singh A."/>
            <person name="Wilkins M.J."/>
            <person name="Karaoz U."/>
            <person name="Brodie E.L."/>
            <person name="Williams K.H."/>
            <person name="Hubbard S.S."/>
            <person name="Banfield J.F."/>
        </authorList>
    </citation>
    <scope>NUCLEOTIDE SEQUENCE [LARGE SCALE GENOMIC DNA]</scope>
</reference>
<comment type="caution">
    <text evidence="3">The sequence shown here is derived from an EMBL/GenBank/DDBJ whole genome shotgun (WGS) entry which is preliminary data.</text>
</comment>
<feature type="domain" description="Phosphatidic acid phosphatase type 2/haloperoxidase" evidence="2">
    <location>
        <begin position="53"/>
        <end position="165"/>
    </location>
</feature>
<evidence type="ECO:0000313" key="4">
    <source>
        <dbReference type="Proteomes" id="UP000177197"/>
    </source>
</evidence>
<feature type="transmembrane region" description="Helical" evidence="1">
    <location>
        <begin position="56"/>
        <end position="79"/>
    </location>
</feature>
<dbReference type="AlphaFoldDB" id="A0A1F5CBC0"/>
<evidence type="ECO:0000313" key="3">
    <source>
        <dbReference type="EMBL" id="OGD40146.1"/>
    </source>
</evidence>
<dbReference type="PANTHER" id="PTHR14969">
    <property type="entry name" value="SPHINGOSINE-1-PHOSPHATE PHOSPHOHYDROLASE"/>
    <property type="match status" value="1"/>
</dbReference>
<feature type="transmembrane region" description="Helical" evidence="1">
    <location>
        <begin position="126"/>
        <end position="144"/>
    </location>
</feature>
<keyword evidence="1" id="KW-0472">Membrane</keyword>
<keyword evidence="1" id="KW-1133">Transmembrane helix</keyword>
<dbReference type="PANTHER" id="PTHR14969:SF13">
    <property type="entry name" value="AT30094P"/>
    <property type="match status" value="1"/>
</dbReference>
<accession>A0A1F5CBC0</accession>
<sequence>MDQTFFNFIHNLTGRWSELDAWMIFFSEYLQYWMIAGVLVYVFFGKGAARRKNQLMVFTAAVSAIISRGIVTEIIRLFYHRPRPFLAESFFPLINHVDSGSFPSGHMTLWWAVTAAVYFYNKKLAVALAVASLIMGIARIYVGVHWPSDILGGMAIGILSGWLTAWYVENKWKK</sequence>
<dbReference type="InterPro" id="IPR000326">
    <property type="entry name" value="PAP2/HPO"/>
</dbReference>
<dbReference type="InterPro" id="IPR036938">
    <property type="entry name" value="PAP2/HPO_sf"/>
</dbReference>
<feature type="transmembrane region" description="Helical" evidence="1">
    <location>
        <begin position="150"/>
        <end position="168"/>
    </location>
</feature>
<dbReference type="Gene3D" id="1.20.144.10">
    <property type="entry name" value="Phosphatidic acid phosphatase type 2/haloperoxidase"/>
    <property type="match status" value="1"/>
</dbReference>
<feature type="transmembrane region" description="Helical" evidence="1">
    <location>
        <begin position="99"/>
        <end position="119"/>
    </location>
</feature>
<evidence type="ECO:0000259" key="2">
    <source>
        <dbReference type="SMART" id="SM00014"/>
    </source>
</evidence>
<feature type="transmembrane region" description="Helical" evidence="1">
    <location>
        <begin position="21"/>
        <end position="44"/>
    </location>
</feature>
<organism evidence="3 4">
    <name type="scientific">Candidatus Azambacteria bacterium RIFCSPLOWO2_02_FULL_44_14</name>
    <dbReference type="NCBI Taxonomy" id="1797306"/>
    <lineage>
        <taxon>Bacteria</taxon>
        <taxon>Candidatus Azamiibacteriota</taxon>
    </lineage>
</organism>
<keyword evidence="1" id="KW-0812">Transmembrane</keyword>
<gene>
    <name evidence="3" type="ORF">A3I30_02650</name>
</gene>